<dbReference type="Proteomes" id="UP000317046">
    <property type="component" value="Unassembled WGS sequence"/>
</dbReference>
<evidence type="ECO:0000256" key="2">
    <source>
        <dbReference type="ARBA" id="ARBA00022603"/>
    </source>
</evidence>
<comment type="caution">
    <text evidence="6">The sequence shown here is derived from an EMBL/GenBank/DDBJ whole genome shotgun (WGS) entry which is preliminary data.</text>
</comment>
<keyword evidence="7" id="KW-1185">Reference proteome</keyword>
<protein>
    <submittedName>
        <fullName evidence="6">Methyltransferase</fullName>
    </submittedName>
</protein>
<evidence type="ECO:0000256" key="4">
    <source>
        <dbReference type="SAM" id="MobiDB-lite"/>
    </source>
</evidence>
<dbReference type="AlphaFoldDB" id="A0A4Y3KYG8"/>
<dbReference type="RefSeq" id="WP_170223960.1">
    <property type="nucleotide sequence ID" value="NZ_BJLR01000017.1"/>
</dbReference>
<proteinExistence type="inferred from homology"/>
<evidence type="ECO:0000256" key="3">
    <source>
        <dbReference type="ARBA" id="ARBA00022679"/>
    </source>
</evidence>
<dbReference type="Pfam" id="PF08241">
    <property type="entry name" value="Methyltransf_11"/>
    <property type="match status" value="1"/>
</dbReference>
<dbReference type="SUPFAM" id="SSF53335">
    <property type="entry name" value="S-adenosyl-L-methionine-dependent methyltransferases"/>
    <property type="match status" value="1"/>
</dbReference>
<accession>A0A4Y3KYG8</accession>
<keyword evidence="2 6" id="KW-0489">Methyltransferase</keyword>
<dbReference type="CDD" id="cd02440">
    <property type="entry name" value="AdoMet_MTases"/>
    <property type="match status" value="1"/>
</dbReference>
<evidence type="ECO:0000259" key="5">
    <source>
        <dbReference type="Pfam" id="PF08241"/>
    </source>
</evidence>
<dbReference type="PANTHER" id="PTHR44942">
    <property type="entry name" value="METHYLTRANSF_11 DOMAIN-CONTAINING PROTEIN"/>
    <property type="match status" value="1"/>
</dbReference>
<dbReference type="GO" id="GO:0008757">
    <property type="term" value="F:S-adenosylmethionine-dependent methyltransferase activity"/>
    <property type="evidence" value="ECO:0007669"/>
    <property type="project" value="InterPro"/>
</dbReference>
<reference evidence="6" key="1">
    <citation type="submission" date="2019-06" db="EMBL/GenBank/DDBJ databases">
        <title>Whole genome shotgun sequence of Cellulomonas cellasea NBRC 3753.</title>
        <authorList>
            <person name="Hosoyama A."/>
            <person name="Uohara A."/>
            <person name="Ohji S."/>
            <person name="Ichikawa N."/>
        </authorList>
    </citation>
    <scope>NUCLEOTIDE SEQUENCE [LARGE SCALE GENOMIC DNA]</scope>
    <source>
        <strain evidence="6">NBRC 3753</strain>
    </source>
</reference>
<dbReference type="Gene3D" id="3.40.50.150">
    <property type="entry name" value="Vaccinia Virus protein VP39"/>
    <property type="match status" value="1"/>
</dbReference>
<comment type="similarity">
    <text evidence="1">Belongs to the methyltransferase superfamily.</text>
</comment>
<organism evidence="6 7">
    <name type="scientific">Cellulomonas cellasea</name>
    <dbReference type="NCBI Taxonomy" id="43670"/>
    <lineage>
        <taxon>Bacteria</taxon>
        <taxon>Bacillati</taxon>
        <taxon>Actinomycetota</taxon>
        <taxon>Actinomycetes</taxon>
        <taxon>Micrococcales</taxon>
        <taxon>Cellulomonadaceae</taxon>
        <taxon>Cellulomonas</taxon>
    </lineage>
</organism>
<evidence type="ECO:0000313" key="7">
    <source>
        <dbReference type="Proteomes" id="UP000317046"/>
    </source>
</evidence>
<dbReference type="PANTHER" id="PTHR44942:SF4">
    <property type="entry name" value="METHYLTRANSFERASE TYPE 11 DOMAIN-CONTAINING PROTEIN"/>
    <property type="match status" value="1"/>
</dbReference>
<dbReference type="GO" id="GO:0032259">
    <property type="term" value="P:methylation"/>
    <property type="evidence" value="ECO:0007669"/>
    <property type="project" value="UniProtKB-KW"/>
</dbReference>
<feature type="compositionally biased region" description="Low complexity" evidence="4">
    <location>
        <begin position="1"/>
        <end position="11"/>
    </location>
</feature>
<evidence type="ECO:0000256" key="1">
    <source>
        <dbReference type="ARBA" id="ARBA00008361"/>
    </source>
</evidence>
<dbReference type="EMBL" id="BJLR01000017">
    <property type="protein sequence ID" value="GEA87920.1"/>
    <property type="molecule type" value="Genomic_DNA"/>
</dbReference>
<name>A0A4Y3KYG8_9CELL</name>
<dbReference type="InterPro" id="IPR013216">
    <property type="entry name" value="Methyltransf_11"/>
</dbReference>
<feature type="domain" description="Methyltransferase type 11" evidence="5">
    <location>
        <begin position="61"/>
        <end position="148"/>
    </location>
</feature>
<dbReference type="InterPro" id="IPR051052">
    <property type="entry name" value="Diverse_substrate_MTase"/>
</dbReference>
<evidence type="ECO:0000313" key="6">
    <source>
        <dbReference type="EMBL" id="GEA87920.1"/>
    </source>
</evidence>
<dbReference type="InterPro" id="IPR029063">
    <property type="entry name" value="SAM-dependent_MTases_sf"/>
</dbReference>
<gene>
    <name evidence="6" type="ORF">CCE01nite_18690</name>
</gene>
<keyword evidence="3" id="KW-0808">Transferase</keyword>
<feature type="region of interest" description="Disordered" evidence="4">
    <location>
        <begin position="1"/>
        <end position="21"/>
    </location>
</feature>
<sequence>MTADAFGRPDPAGAPPAVPALDPRRAGAFGSYAEEYDRWRAHYPDAAVDWLVPPGAVRVADVGAGTGRLTGPLLARGLDVVAVEPAAAMLDVLRRRHPAAEAHVAGAEHLPLGDESVDAVLVATAWHWFRHDAAIAEVRRVLRAGGRLGLVWNGPRPREGWTAALAELDPDGGRTEFRDPVRRAVGVPPDEVETLDVLWDWHVTPDEVRGLLGTHSGIAVLAPAERERVLDSAWAIVEAERRRLGTATVAWPQAAECVRWRPRPGAT</sequence>